<dbReference type="InterPro" id="IPR010328">
    <property type="entry name" value="DUF928"/>
</dbReference>
<dbReference type="Pfam" id="PF06051">
    <property type="entry name" value="DUF928"/>
    <property type="match status" value="1"/>
</dbReference>
<name>A0A235H2R9_AZOBR</name>
<protein>
    <recommendedName>
        <fullName evidence="4">DUF928 domain-containing protein</fullName>
    </recommendedName>
</protein>
<gene>
    <name evidence="2" type="ORF">CHT98_32805</name>
</gene>
<organism evidence="2 3">
    <name type="scientific">Azospirillum brasilense</name>
    <dbReference type="NCBI Taxonomy" id="192"/>
    <lineage>
        <taxon>Bacteria</taxon>
        <taxon>Pseudomonadati</taxon>
        <taxon>Pseudomonadota</taxon>
        <taxon>Alphaproteobacteria</taxon>
        <taxon>Rhodospirillales</taxon>
        <taxon>Azospirillaceae</taxon>
        <taxon>Azospirillum</taxon>
    </lineage>
</organism>
<evidence type="ECO:0000256" key="1">
    <source>
        <dbReference type="SAM" id="SignalP"/>
    </source>
</evidence>
<dbReference type="AlphaFoldDB" id="A0A235H2R9"/>
<evidence type="ECO:0000313" key="2">
    <source>
        <dbReference type="EMBL" id="OYD80139.1"/>
    </source>
</evidence>
<dbReference type="EMBL" id="NOWT01000073">
    <property type="protein sequence ID" value="OYD80139.1"/>
    <property type="molecule type" value="Genomic_DNA"/>
</dbReference>
<reference evidence="2 3" key="1">
    <citation type="submission" date="2017-07" db="EMBL/GenBank/DDBJ databases">
        <title>Whole genome sequence of Azospirillum brasilense 2A1, a potential biofertilizer strain.</title>
        <authorList>
            <person name="Fontana C.A."/>
            <person name="Toffoli L.M."/>
            <person name="Salazar S.M."/>
            <person name="Puglisi E."/>
            <person name="Pedraza R."/>
            <person name="Bassi D."/>
            <person name="Cocconcelli P.S."/>
        </authorList>
    </citation>
    <scope>NUCLEOTIDE SEQUENCE [LARGE SCALE GENOMIC DNA]</scope>
    <source>
        <strain evidence="2 3">2A1</strain>
        <plasmid evidence="2">unnamed</plasmid>
    </source>
</reference>
<comment type="caution">
    <text evidence="2">The sequence shown here is derived from an EMBL/GenBank/DDBJ whole genome shotgun (WGS) entry which is preliminary data.</text>
</comment>
<geneLocation type="plasmid" evidence="2">
    <name>unnamed</name>
</geneLocation>
<proteinExistence type="predicted"/>
<accession>A0A235H2R9</accession>
<evidence type="ECO:0008006" key="4">
    <source>
        <dbReference type="Google" id="ProtNLM"/>
    </source>
</evidence>
<feature type="chain" id="PRO_5012534116" description="DUF928 domain-containing protein" evidence="1">
    <location>
        <begin position="28"/>
        <end position="246"/>
    </location>
</feature>
<dbReference type="RefSeq" id="WP_094307515.1">
    <property type="nucleotide sequence ID" value="NZ_NOWT01000073.1"/>
</dbReference>
<dbReference type="Proteomes" id="UP000215367">
    <property type="component" value="Unassembled WGS sequence"/>
</dbReference>
<evidence type="ECO:0000313" key="3">
    <source>
        <dbReference type="Proteomes" id="UP000215367"/>
    </source>
</evidence>
<keyword evidence="2" id="KW-0614">Plasmid</keyword>
<feature type="signal peptide" evidence="1">
    <location>
        <begin position="1"/>
        <end position="27"/>
    </location>
</feature>
<keyword evidence="1" id="KW-0732">Signal</keyword>
<sequence>MTRHPILAATLAATTILSAGLPVAAQAASSERGGAQEAAVPSGGIVYVPPSRGAPQGRIGGSTRGPAGGLPSLEVLAPDHAGLTASPQPTLLWYLGAPAKGPIEIVVDTVEMSGRPPLLDVTLQRPSPGINAVDLVQHKVRLEPGRLYRWSVAMQVDPAQRSGDVLASGMIVYQPEASPAVDRKAPTATAASQLAAQGYWYDALAVLSRAIARQPGDAGLRDLRATLLEQVGLREPAAYDRAGRRG</sequence>